<comment type="caution">
    <text evidence="9">The sequence shown here is derived from an EMBL/GenBank/DDBJ whole genome shotgun (WGS) entry which is preliminary data.</text>
</comment>
<evidence type="ECO:0000313" key="10">
    <source>
        <dbReference type="Proteomes" id="UP000257014"/>
    </source>
</evidence>
<keyword evidence="3" id="KW-1003">Cell membrane</keyword>
<evidence type="ECO:0000256" key="2">
    <source>
        <dbReference type="ARBA" id="ARBA00005745"/>
    </source>
</evidence>
<sequence>MRKKWKVEEQSRFMKRLGTLLQKGYTLGEALEFLRLQFSGKVKDAIGEAIRALEEGDSFYRVIRGFRFDPLCAVFAYYGETHGQLPESLITAGEMLERKYGQQAKFRHLLAYPVLLFAMTVGVFFILQTRILPQFVLLYENFRVKPNRLILFYLWLNGHYPQIFLAVCLLFSVLLPLFFKWGKNVSPFERQRWLAKLPGIGPFLMLWKTYYFSFHLSQLLKNGFSLHESLMVIRSDPEKKYLRETIDRIHRVLFSGKSLPDGVREIPFWLPELAAVIEHGQLAGRLDMELESFSLHCLERFYERVERLLKFVQPLMFSLIALWIVLLYVSILSPTFEMINRL</sequence>
<dbReference type="NCBIfam" id="NF041012">
    <property type="entry name" value="T4P_ComGB"/>
    <property type="match status" value="1"/>
</dbReference>
<comment type="similarity">
    <text evidence="2">Belongs to the GSP F family.</text>
</comment>
<dbReference type="GO" id="GO:0005886">
    <property type="term" value="C:plasma membrane"/>
    <property type="evidence" value="ECO:0007669"/>
    <property type="project" value="UniProtKB-SubCell"/>
</dbReference>
<evidence type="ECO:0000256" key="3">
    <source>
        <dbReference type="ARBA" id="ARBA00022475"/>
    </source>
</evidence>
<name>A0A3E0K8Q8_9BACI</name>
<feature type="domain" description="Type II secretion system protein GspF" evidence="8">
    <location>
        <begin position="212"/>
        <end position="334"/>
    </location>
</feature>
<evidence type="ECO:0000256" key="6">
    <source>
        <dbReference type="ARBA" id="ARBA00023136"/>
    </source>
</evidence>
<evidence type="ECO:0000256" key="4">
    <source>
        <dbReference type="ARBA" id="ARBA00022692"/>
    </source>
</evidence>
<evidence type="ECO:0000256" key="7">
    <source>
        <dbReference type="SAM" id="Phobius"/>
    </source>
</evidence>
<feature type="transmembrane region" description="Helical" evidence="7">
    <location>
        <begin position="109"/>
        <end position="127"/>
    </location>
</feature>
<dbReference type="RefSeq" id="WP_020154069.1">
    <property type="nucleotide sequence ID" value="NZ_JBAIZG010000012.1"/>
</dbReference>
<evidence type="ECO:0000256" key="5">
    <source>
        <dbReference type="ARBA" id="ARBA00022989"/>
    </source>
</evidence>
<dbReference type="PANTHER" id="PTHR30012:SF0">
    <property type="entry name" value="TYPE II SECRETION SYSTEM PROTEIN F-RELATED"/>
    <property type="match status" value="1"/>
</dbReference>
<evidence type="ECO:0000259" key="8">
    <source>
        <dbReference type="Pfam" id="PF00482"/>
    </source>
</evidence>
<protein>
    <submittedName>
        <fullName evidence="9">Type II secretion system F family protein</fullName>
    </submittedName>
</protein>
<feature type="domain" description="Type II secretion system protein GspF" evidence="8">
    <location>
        <begin position="13"/>
        <end position="128"/>
    </location>
</feature>
<organism evidence="9 10">
    <name type="scientific">Caldibacillus debilis</name>
    <dbReference type="NCBI Taxonomy" id="301148"/>
    <lineage>
        <taxon>Bacteria</taxon>
        <taxon>Bacillati</taxon>
        <taxon>Bacillota</taxon>
        <taxon>Bacilli</taxon>
        <taxon>Bacillales</taxon>
        <taxon>Bacillaceae</taxon>
        <taxon>Caldibacillus</taxon>
    </lineage>
</organism>
<reference evidence="9 10" key="1">
    <citation type="submission" date="2018-03" db="EMBL/GenBank/DDBJ databases">
        <authorList>
            <person name="Keele B.F."/>
        </authorList>
    </citation>
    <scope>NUCLEOTIDE SEQUENCE [LARGE SCALE GENOMIC DNA]</scope>
    <source>
        <strain evidence="9">ZCTH4_d</strain>
    </source>
</reference>
<comment type="subcellular location">
    <subcellularLocation>
        <location evidence="1">Cell membrane</location>
        <topology evidence="1">Multi-pass membrane protein</topology>
    </subcellularLocation>
</comment>
<dbReference type="EMBL" id="QEWE01000002">
    <property type="protein sequence ID" value="REJ31599.1"/>
    <property type="molecule type" value="Genomic_DNA"/>
</dbReference>
<accession>A0A3E0K8Q8</accession>
<keyword evidence="6 7" id="KW-0472">Membrane</keyword>
<dbReference type="InterPro" id="IPR018076">
    <property type="entry name" value="T2SS_GspF_dom"/>
</dbReference>
<dbReference type="InterPro" id="IPR042094">
    <property type="entry name" value="T2SS_GspF_sf"/>
</dbReference>
<dbReference type="PRINTS" id="PR00812">
    <property type="entry name" value="BCTERIALGSPF"/>
</dbReference>
<dbReference type="InterPro" id="IPR047692">
    <property type="entry name" value="T4P_ComGB"/>
</dbReference>
<dbReference type="Pfam" id="PF00482">
    <property type="entry name" value="T2SSF"/>
    <property type="match status" value="2"/>
</dbReference>
<feature type="transmembrane region" description="Helical" evidence="7">
    <location>
        <begin position="311"/>
        <end position="332"/>
    </location>
</feature>
<feature type="transmembrane region" description="Helical" evidence="7">
    <location>
        <begin position="163"/>
        <end position="181"/>
    </location>
</feature>
<gene>
    <name evidence="9" type="ORF">C6P37_00105</name>
</gene>
<evidence type="ECO:0000256" key="1">
    <source>
        <dbReference type="ARBA" id="ARBA00004651"/>
    </source>
</evidence>
<keyword evidence="4 7" id="KW-0812">Transmembrane</keyword>
<proteinExistence type="inferred from homology"/>
<dbReference type="InterPro" id="IPR003004">
    <property type="entry name" value="GspF/PilC"/>
</dbReference>
<dbReference type="AlphaFoldDB" id="A0A3E0K8Q8"/>
<dbReference type="PANTHER" id="PTHR30012">
    <property type="entry name" value="GENERAL SECRETION PATHWAY PROTEIN"/>
    <property type="match status" value="1"/>
</dbReference>
<keyword evidence="5 7" id="KW-1133">Transmembrane helix</keyword>
<evidence type="ECO:0000313" key="9">
    <source>
        <dbReference type="EMBL" id="REJ31599.1"/>
    </source>
</evidence>
<dbReference type="Proteomes" id="UP000257014">
    <property type="component" value="Unassembled WGS sequence"/>
</dbReference>
<dbReference type="Gene3D" id="1.20.81.30">
    <property type="entry name" value="Type II secretion system (T2SS), domain F"/>
    <property type="match status" value="2"/>
</dbReference>